<dbReference type="GO" id="GO:0004523">
    <property type="term" value="F:RNA-DNA hybrid ribonuclease activity"/>
    <property type="evidence" value="ECO:0007669"/>
    <property type="project" value="InterPro"/>
</dbReference>
<evidence type="ECO:0000313" key="2">
    <source>
        <dbReference type="EMBL" id="KAE8971995.1"/>
    </source>
</evidence>
<dbReference type="Proteomes" id="UP000429607">
    <property type="component" value="Unassembled WGS sequence"/>
</dbReference>
<dbReference type="InterPro" id="IPR012337">
    <property type="entry name" value="RNaseH-like_sf"/>
</dbReference>
<feature type="non-terminal residue" evidence="2">
    <location>
        <position position="93"/>
    </location>
</feature>
<dbReference type="Gene3D" id="3.30.420.10">
    <property type="entry name" value="Ribonuclease H-like superfamily/Ribonuclease H"/>
    <property type="match status" value="1"/>
</dbReference>
<dbReference type="EMBL" id="QXFV01004055">
    <property type="protein sequence ID" value="KAE8971995.1"/>
    <property type="molecule type" value="Genomic_DNA"/>
</dbReference>
<protein>
    <recommendedName>
        <fullName evidence="1">RNase H type-1 domain-containing protein</fullName>
    </recommendedName>
</protein>
<reference evidence="2 3" key="1">
    <citation type="submission" date="2018-09" db="EMBL/GenBank/DDBJ databases">
        <title>Genomic investigation of the strawberry pathogen Phytophthora fragariae indicates pathogenicity is determined by transcriptional variation in three key races.</title>
        <authorList>
            <person name="Adams T.M."/>
            <person name="Armitage A.D."/>
            <person name="Sobczyk M.K."/>
            <person name="Bates H.J."/>
            <person name="Dunwell J.M."/>
            <person name="Nellist C.F."/>
            <person name="Harrison R.J."/>
        </authorList>
    </citation>
    <scope>NUCLEOTIDE SEQUENCE [LARGE SCALE GENOMIC DNA]</scope>
    <source>
        <strain evidence="2 3">SCRP249</strain>
    </source>
</reference>
<proteinExistence type="predicted"/>
<gene>
    <name evidence="2" type="ORF">PR001_g26731</name>
</gene>
<dbReference type="AlphaFoldDB" id="A0A6A3HTH5"/>
<sequence>MNAPPPLVAAARACHLALTTPSAETAHIPHQTVGDKRTLLFFDGGSRGNPGPGGAGTVIVHLGGATLTPRVVWMASVSYASKTTNNIAEYRWL</sequence>
<comment type="caution">
    <text evidence="2">The sequence shown here is derived from an EMBL/GenBank/DDBJ whole genome shotgun (WGS) entry which is preliminary data.</text>
</comment>
<dbReference type="GO" id="GO:0003676">
    <property type="term" value="F:nucleic acid binding"/>
    <property type="evidence" value="ECO:0007669"/>
    <property type="project" value="InterPro"/>
</dbReference>
<organism evidence="2 3">
    <name type="scientific">Phytophthora rubi</name>
    <dbReference type="NCBI Taxonomy" id="129364"/>
    <lineage>
        <taxon>Eukaryota</taxon>
        <taxon>Sar</taxon>
        <taxon>Stramenopiles</taxon>
        <taxon>Oomycota</taxon>
        <taxon>Peronosporomycetes</taxon>
        <taxon>Peronosporales</taxon>
        <taxon>Peronosporaceae</taxon>
        <taxon>Phytophthora</taxon>
    </lineage>
</organism>
<feature type="domain" description="RNase H type-1" evidence="1">
    <location>
        <begin position="34"/>
        <end position="93"/>
    </location>
</feature>
<evidence type="ECO:0000313" key="3">
    <source>
        <dbReference type="Proteomes" id="UP000429607"/>
    </source>
</evidence>
<evidence type="ECO:0000259" key="1">
    <source>
        <dbReference type="PROSITE" id="PS50879"/>
    </source>
</evidence>
<dbReference type="InterPro" id="IPR002156">
    <property type="entry name" value="RNaseH_domain"/>
</dbReference>
<accession>A0A6A3HTH5</accession>
<name>A0A6A3HTH5_9STRA</name>
<dbReference type="SUPFAM" id="SSF53098">
    <property type="entry name" value="Ribonuclease H-like"/>
    <property type="match status" value="1"/>
</dbReference>
<dbReference type="PROSITE" id="PS50879">
    <property type="entry name" value="RNASE_H_1"/>
    <property type="match status" value="1"/>
</dbReference>
<dbReference type="InterPro" id="IPR036397">
    <property type="entry name" value="RNaseH_sf"/>
</dbReference>